<protein>
    <submittedName>
        <fullName evidence="1">Uncharacterized protein</fullName>
    </submittedName>
</protein>
<reference evidence="1" key="2">
    <citation type="journal article" date="2024" name="Plant">
        <title>Genomic evolution and insights into agronomic trait innovations of Sesamum species.</title>
        <authorList>
            <person name="Miao H."/>
            <person name="Wang L."/>
            <person name="Qu L."/>
            <person name="Liu H."/>
            <person name="Sun Y."/>
            <person name="Le M."/>
            <person name="Wang Q."/>
            <person name="Wei S."/>
            <person name="Zheng Y."/>
            <person name="Lin W."/>
            <person name="Duan Y."/>
            <person name="Cao H."/>
            <person name="Xiong S."/>
            <person name="Wang X."/>
            <person name="Wei L."/>
            <person name="Li C."/>
            <person name="Ma Q."/>
            <person name="Ju M."/>
            <person name="Zhao R."/>
            <person name="Li G."/>
            <person name="Mu C."/>
            <person name="Tian Q."/>
            <person name="Mei H."/>
            <person name="Zhang T."/>
            <person name="Gao T."/>
            <person name="Zhang H."/>
        </authorList>
    </citation>
    <scope>NUCLEOTIDE SEQUENCE</scope>
    <source>
        <strain evidence="1">G01</strain>
    </source>
</reference>
<dbReference type="PANTHER" id="PTHR10775">
    <property type="entry name" value="OS08G0208400 PROTEIN"/>
    <property type="match status" value="1"/>
</dbReference>
<dbReference type="AlphaFoldDB" id="A0AAW2J1P4"/>
<accession>A0AAW2J1P4</accession>
<evidence type="ECO:0000313" key="1">
    <source>
        <dbReference type="EMBL" id="KAL0287962.1"/>
    </source>
</evidence>
<dbReference type="PANTHER" id="PTHR10775:SF193">
    <property type="entry name" value="DUF4216 DOMAIN-CONTAINING PROTEIN"/>
    <property type="match status" value="1"/>
</dbReference>
<dbReference type="Pfam" id="PF02992">
    <property type="entry name" value="Transposase_21"/>
    <property type="match status" value="1"/>
</dbReference>
<sequence length="70" mass="8029">MQLWHVSVRMYDHATDRAFIMRTALMWTANDLPAYGMASGWCTAGVMGCLVCMDDIRAFHLKHATDDEEY</sequence>
<comment type="caution">
    <text evidence="1">The sequence shown here is derived from an EMBL/GenBank/DDBJ whole genome shotgun (WGS) entry which is preliminary data.</text>
</comment>
<reference evidence="1" key="1">
    <citation type="submission" date="2020-06" db="EMBL/GenBank/DDBJ databases">
        <authorList>
            <person name="Li T."/>
            <person name="Hu X."/>
            <person name="Zhang T."/>
            <person name="Song X."/>
            <person name="Zhang H."/>
            <person name="Dai N."/>
            <person name="Sheng W."/>
            <person name="Hou X."/>
            <person name="Wei L."/>
        </authorList>
    </citation>
    <scope>NUCLEOTIDE SEQUENCE</scope>
    <source>
        <strain evidence="1">G01</strain>
        <tissue evidence="1">Leaf</tissue>
    </source>
</reference>
<organism evidence="1">
    <name type="scientific">Sesamum angustifolium</name>
    <dbReference type="NCBI Taxonomy" id="2727405"/>
    <lineage>
        <taxon>Eukaryota</taxon>
        <taxon>Viridiplantae</taxon>
        <taxon>Streptophyta</taxon>
        <taxon>Embryophyta</taxon>
        <taxon>Tracheophyta</taxon>
        <taxon>Spermatophyta</taxon>
        <taxon>Magnoliopsida</taxon>
        <taxon>eudicotyledons</taxon>
        <taxon>Gunneridae</taxon>
        <taxon>Pentapetalae</taxon>
        <taxon>asterids</taxon>
        <taxon>lamiids</taxon>
        <taxon>Lamiales</taxon>
        <taxon>Pedaliaceae</taxon>
        <taxon>Sesamum</taxon>
    </lineage>
</organism>
<gene>
    <name evidence="1" type="ORF">Sangu_2668800</name>
</gene>
<dbReference type="InterPro" id="IPR004242">
    <property type="entry name" value="Transposase_21"/>
</dbReference>
<dbReference type="EMBL" id="JACGWK010001460">
    <property type="protein sequence ID" value="KAL0287962.1"/>
    <property type="molecule type" value="Genomic_DNA"/>
</dbReference>
<name>A0AAW2J1P4_9LAMI</name>
<proteinExistence type="predicted"/>